<evidence type="ECO:0000313" key="3">
    <source>
        <dbReference type="Proteomes" id="UP001501444"/>
    </source>
</evidence>
<comment type="caution">
    <text evidence="2">The sequence shown here is derived from an EMBL/GenBank/DDBJ whole genome shotgun (WGS) entry which is preliminary data.</text>
</comment>
<name>A0ABP5UF80_9ACTN</name>
<proteinExistence type="predicted"/>
<gene>
    <name evidence="2" type="ORF">GCM10010170_079510</name>
</gene>
<organism evidence="2 3">
    <name type="scientific">Dactylosporangium salmoneum</name>
    <dbReference type="NCBI Taxonomy" id="53361"/>
    <lineage>
        <taxon>Bacteria</taxon>
        <taxon>Bacillati</taxon>
        <taxon>Actinomycetota</taxon>
        <taxon>Actinomycetes</taxon>
        <taxon>Micromonosporales</taxon>
        <taxon>Micromonosporaceae</taxon>
        <taxon>Dactylosporangium</taxon>
    </lineage>
</organism>
<dbReference type="EMBL" id="BAAARV010000078">
    <property type="protein sequence ID" value="GAA2375747.1"/>
    <property type="molecule type" value="Genomic_DNA"/>
</dbReference>
<feature type="region of interest" description="Disordered" evidence="1">
    <location>
        <begin position="26"/>
        <end position="56"/>
    </location>
</feature>
<reference evidence="3" key="1">
    <citation type="journal article" date="2019" name="Int. J. Syst. Evol. Microbiol.">
        <title>The Global Catalogue of Microorganisms (GCM) 10K type strain sequencing project: providing services to taxonomists for standard genome sequencing and annotation.</title>
        <authorList>
            <consortium name="The Broad Institute Genomics Platform"/>
            <consortium name="The Broad Institute Genome Sequencing Center for Infectious Disease"/>
            <person name="Wu L."/>
            <person name="Ma J."/>
        </authorList>
    </citation>
    <scope>NUCLEOTIDE SEQUENCE [LARGE SCALE GENOMIC DNA]</scope>
    <source>
        <strain evidence="3">JCM 3272</strain>
    </source>
</reference>
<evidence type="ECO:0000256" key="1">
    <source>
        <dbReference type="SAM" id="MobiDB-lite"/>
    </source>
</evidence>
<dbReference type="Proteomes" id="UP001501444">
    <property type="component" value="Unassembled WGS sequence"/>
</dbReference>
<protein>
    <submittedName>
        <fullName evidence="2">Uncharacterized protein</fullName>
    </submittedName>
</protein>
<keyword evidence="3" id="KW-1185">Reference proteome</keyword>
<evidence type="ECO:0000313" key="2">
    <source>
        <dbReference type="EMBL" id="GAA2375747.1"/>
    </source>
</evidence>
<sequence>MLDDAIVAEHDEGTRAAAQDALQAVAQGGARGHEGQRGAHWVGAGQGGGPAPDEAGVGAAPAGLAVNRHLHSLRMTDIRCWCGIDPARKVGGYRPLMDGD</sequence>
<accession>A0ABP5UF80</accession>